<reference evidence="3" key="1">
    <citation type="journal article" date="2019" name="Int. J. Syst. Evol. Microbiol.">
        <title>The Global Catalogue of Microorganisms (GCM) 10K type strain sequencing project: providing services to taxonomists for standard genome sequencing and annotation.</title>
        <authorList>
            <consortium name="The Broad Institute Genomics Platform"/>
            <consortium name="The Broad Institute Genome Sequencing Center for Infectious Disease"/>
            <person name="Wu L."/>
            <person name="Ma J."/>
        </authorList>
    </citation>
    <scope>NUCLEOTIDE SEQUENCE [LARGE SCALE GENOMIC DNA]</scope>
    <source>
        <strain evidence="3">ZS-22-S1</strain>
    </source>
</reference>
<proteinExistence type="predicted"/>
<evidence type="ECO:0000256" key="1">
    <source>
        <dbReference type="ARBA" id="ARBA00023186"/>
    </source>
</evidence>
<dbReference type="InterPro" id="IPR009012">
    <property type="entry name" value="GrpE_head"/>
</dbReference>
<dbReference type="Proteomes" id="UP001595859">
    <property type="component" value="Unassembled WGS sequence"/>
</dbReference>
<dbReference type="InterPro" id="IPR000740">
    <property type="entry name" value="GrpE"/>
</dbReference>
<evidence type="ECO:0000313" key="2">
    <source>
        <dbReference type="EMBL" id="MFC4857374.1"/>
    </source>
</evidence>
<keyword evidence="1" id="KW-0143">Chaperone</keyword>
<evidence type="ECO:0000313" key="3">
    <source>
        <dbReference type="Proteomes" id="UP001595859"/>
    </source>
</evidence>
<gene>
    <name evidence="2" type="ORF">ACFPCV_28075</name>
</gene>
<dbReference type="EMBL" id="JBHSIS010000019">
    <property type="protein sequence ID" value="MFC4857374.1"/>
    <property type="molecule type" value="Genomic_DNA"/>
</dbReference>
<dbReference type="Gene3D" id="2.30.22.10">
    <property type="entry name" value="Head domain of nucleotide exchange factor GrpE"/>
    <property type="match status" value="1"/>
</dbReference>
<dbReference type="Pfam" id="PF01025">
    <property type="entry name" value="GrpE"/>
    <property type="match status" value="1"/>
</dbReference>
<dbReference type="RefSeq" id="WP_378059374.1">
    <property type="nucleotide sequence ID" value="NZ_JBHSIS010000019.1"/>
</dbReference>
<protein>
    <submittedName>
        <fullName evidence="2">Nucleotide exchange factor GrpE</fullName>
    </submittedName>
</protein>
<name>A0ABV9S9C2_9PSEU</name>
<dbReference type="SUPFAM" id="SSF51064">
    <property type="entry name" value="Head domain of nucleotide exchange factor GrpE"/>
    <property type="match status" value="1"/>
</dbReference>
<comment type="caution">
    <text evidence="2">The sequence shown here is derived from an EMBL/GenBank/DDBJ whole genome shotgun (WGS) entry which is preliminary data.</text>
</comment>
<sequence>MADETYRNDAHALLRAFNHRSELDSLLDSLIPVLDSFDRLRRGTENGPVPKDPAALLETFGRIGAQLESAVAHAGLLGFGAPGDAVDLDRYRIVDAVPGGGVREDTVVEVLRRGYEKDGRVLRSAEVIVAERDEEQAQ</sequence>
<dbReference type="PRINTS" id="PR00773">
    <property type="entry name" value="GRPEPROTEIN"/>
</dbReference>
<accession>A0ABV9S9C2</accession>
<keyword evidence="3" id="KW-1185">Reference proteome</keyword>
<organism evidence="2 3">
    <name type="scientific">Actinophytocola glycyrrhizae</name>
    <dbReference type="NCBI Taxonomy" id="2044873"/>
    <lineage>
        <taxon>Bacteria</taxon>
        <taxon>Bacillati</taxon>
        <taxon>Actinomycetota</taxon>
        <taxon>Actinomycetes</taxon>
        <taxon>Pseudonocardiales</taxon>
        <taxon>Pseudonocardiaceae</taxon>
    </lineage>
</organism>